<evidence type="ECO:0000313" key="3">
    <source>
        <dbReference type="EMBL" id="MQN88544.1"/>
    </source>
</evidence>
<reference evidence="4" key="1">
    <citation type="submission" date="2019-09" db="EMBL/GenBank/DDBJ databases">
        <title>Distinct polysaccharide growth profiles of human intestinal Prevotella copri isolates.</title>
        <authorList>
            <person name="Fehlner-Peach H."/>
            <person name="Magnabosco C."/>
            <person name="Raghavan V."/>
            <person name="Scher J.U."/>
            <person name="Tett A."/>
            <person name="Cox L.M."/>
            <person name="Gottsegen C."/>
            <person name="Watters A."/>
            <person name="Wiltshire- Gordon J.D."/>
            <person name="Segata N."/>
            <person name="Bonneau R."/>
            <person name="Littman D.R."/>
        </authorList>
    </citation>
    <scope>NUCLEOTIDE SEQUENCE [LARGE SCALE GENOMIC DNA]</scope>
    <source>
        <strain evidence="4">iP54</strain>
    </source>
</reference>
<accession>A0A646HLX3</accession>
<feature type="coiled-coil region" evidence="1">
    <location>
        <begin position="977"/>
        <end position="1035"/>
    </location>
</feature>
<evidence type="ECO:0000256" key="1">
    <source>
        <dbReference type="SAM" id="Coils"/>
    </source>
</evidence>
<feature type="compositionally biased region" description="Basic and acidic residues" evidence="2">
    <location>
        <begin position="835"/>
        <end position="845"/>
    </location>
</feature>
<feature type="region of interest" description="Disordered" evidence="2">
    <location>
        <begin position="707"/>
        <end position="762"/>
    </location>
</feature>
<dbReference type="EMBL" id="VZBQ01000011">
    <property type="protein sequence ID" value="MQN88544.1"/>
    <property type="molecule type" value="Genomic_DNA"/>
</dbReference>
<dbReference type="InterPro" id="IPR013491">
    <property type="entry name" value="Tape_meas_N"/>
</dbReference>
<gene>
    <name evidence="3" type="ORF">F7D59_01330</name>
</gene>
<dbReference type="Proteomes" id="UP000420635">
    <property type="component" value="Unassembled WGS sequence"/>
</dbReference>
<sequence length="1520" mass="167184">MENENGKLFYGTGLDNSQLRVGAAEAKRLLHGIGSTASSEGDKIDNSMKKIGKAVAGVFAVSKIKEFVSQVANVRGQFQQLEMAFKTMLGSAEKADALMQQLIKTAATTPFGMTDVAQGAKQLLAYGVQADKVNETLIRLGDIAAGLSIPLNDLAYLYGTTMVQGRLYTQDLNQFLGRGIPLTDELAKQFGVAKDKVKDLVTEGKVGFPEVEKAIIAMTSEGGKFGGLMEAQSHTITGQISNIEDSIDQMFNELGKKSEGVISDVLSLTSKAIDNWENIGKVLLVVISTYGAYKAAVIAVAAAHKMAAIWGEVSAFLSLTKSITSAKDAMLLLSMATKANPIGLVLGVVAAAATAFGLFSDNTSKAAEMTSKYGEKATTAITRVQSLSTALNGLTAGSSTHKKVMDELNGILEDYGVQAVKEGDSIDTVNEKRTQAIELIKQEAIERQRLNDIASGNDTYAKALSDAQNEMFQKLQGAETGGTFAGFVWSSDNEEIQENAAAISTIIAQQVEQNINLIAGKTGEEYEKGLNKIYANIQDKMRAIGISEKTIAKAWWDDGFFTKTNIVQNYINGVQSAAEEHDRYTTAVNKSAAAEQAAADSSMTFADKVSAVERSLQKPTDGVHQLYENIKQLMSQYSENTIGFTIKFSGEVPAWMDKMGIDELTRLAKRFASIGSSLKDGQVALVNGKAYTKQQALQRSAEYAQAAENKQTAADNKKKQNEAAAEEAKKHAKERARKAAQAAEDRKREREQIAEETAERNNQIAEYGQSVIEQTEKTELDIRQAKIELMEEGYQKQKAQLDLNYDRLISENKERERQMLEALADKMVLQWENKHPKAKNSEKQAYRSSLLSEDSDTRLTRQDLTTEQRAQLESYEKIAADTRVKGNKEALNTMLQDSLTYEQQRVKIAEEYQNKIEALYEHDKDGKRVKDENGNDKWNEGVTQGNFDELNYQQEQALNAIDEQFAQREETYKAWCNEIANLTLEQLQALLDKAEEELKKVEQDKKNGTATSQQVAVARAKVTTAKNNVAQAKAKADLNPDKRSIKQWQDLYKTLNEVNKTFEEIGDTIGGVAGDIIKTAGQISTSALTMINGIMQLTQNASTGVQATATASSKAIQTVEKASVILTIISAALQIATQIVNLFNNDDKKQEEIEALQNRIDQLQWELDNADIVRIQEKSGKAIDLVKAKLKETRDEMLKDIETLTGFEAMWARLTLKVSRNDELLKQSAEKIAKAYANVAYTADKALGGKKYSEAQQQLENIAQQQLLIQEQIDTENSKKKTDQGKIDDWEQKIEELGAKAISIINEMVEDIMGGTSSDIAEQLSDAFFEAFQNGEDYAKAWGDKVNEIIGDITKRLLVQKFLEEPLGEVFDKYKAQWFKDGKFMGIDAVLNSLSGLTNDLNQVGTDWITIWEALPQQIKDMITAAQDSTRETSSSGIANASQDSVDELNGRATAIQGHTYSISENTKLLLNTANLILQSVLNIESNTDGLSDRVAGVESSVKEIKDTVNDIALKGIKIK</sequence>
<evidence type="ECO:0000256" key="2">
    <source>
        <dbReference type="SAM" id="MobiDB-lite"/>
    </source>
</evidence>
<name>A0A646HLX3_9BACT</name>
<organism evidence="3 4">
    <name type="scientific">Segatella copri</name>
    <dbReference type="NCBI Taxonomy" id="165179"/>
    <lineage>
        <taxon>Bacteria</taxon>
        <taxon>Pseudomonadati</taxon>
        <taxon>Bacteroidota</taxon>
        <taxon>Bacteroidia</taxon>
        <taxon>Bacteroidales</taxon>
        <taxon>Prevotellaceae</taxon>
        <taxon>Segatella</taxon>
    </lineage>
</organism>
<feature type="compositionally biased region" description="Basic and acidic residues" evidence="2">
    <location>
        <begin position="743"/>
        <end position="759"/>
    </location>
</feature>
<dbReference type="NCBIfam" id="TIGR02675">
    <property type="entry name" value="tape_meas_nterm"/>
    <property type="match status" value="1"/>
</dbReference>
<feature type="coiled-coil region" evidence="1">
    <location>
        <begin position="1280"/>
        <end position="1307"/>
    </location>
</feature>
<feature type="compositionally biased region" description="Basic and acidic residues" evidence="2">
    <location>
        <begin position="715"/>
        <end position="729"/>
    </location>
</feature>
<proteinExistence type="predicted"/>
<dbReference type="Pfam" id="PF20155">
    <property type="entry name" value="TMP_3"/>
    <property type="match status" value="1"/>
</dbReference>
<keyword evidence="1" id="KW-0175">Coiled coil</keyword>
<feature type="coiled-coil region" evidence="1">
    <location>
        <begin position="1139"/>
        <end position="1173"/>
    </location>
</feature>
<evidence type="ECO:0000313" key="4">
    <source>
        <dbReference type="Proteomes" id="UP000420635"/>
    </source>
</evidence>
<feature type="compositionally biased region" description="Basic and acidic residues" evidence="2">
    <location>
        <begin position="855"/>
        <end position="866"/>
    </location>
</feature>
<comment type="caution">
    <text evidence="3">The sequence shown here is derived from an EMBL/GenBank/DDBJ whole genome shotgun (WGS) entry which is preliminary data.</text>
</comment>
<feature type="region of interest" description="Disordered" evidence="2">
    <location>
        <begin position="835"/>
        <end position="868"/>
    </location>
</feature>
<dbReference type="RefSeq" id="WP_153114121.1">
    <property type="nucleotide sequence ID" value="NZ_VZAS01000183.1"/>
</dbReference>
<protein>
    <submittedName>
        <fullName evidence="3">Tape measure protein</fullName>
    </submittedName>
</protein>